<evidence type="ECO:0000313" key="6">
    <source>
        <dbReference type="Proteomes" id="UP001648503"/>
    </source>
</evidence>
<organism evidence="5 6">
    <name type="scientific">Batrachochytrium salamandrivorans</name>
    <dbReference type="NCBI Taxonomy" id="1357716"/>
    <lineage>
        <taxon>Eukaryota</taxon>
        <taxon>Fungi</taxon>
        <taxon>Fungi incertae sedis</taxon>
        <taxon>Chytridiomycota</taxon>
        <taxon>Chytridiomycota incertae sedis</taxon>
        <taxon>Chytridiomycetes</taxon>
        <taxon>Rhizophydiales</taxon>
        <taxon>Rhizophydiales incertae sedis</taxon>
        <taxon>Batrachochytrium</taxon>
    </lineage>
</organism>
<keyword evidence="3" id="KW-0472">Membrane</keyword>
<comment type="caution">
    <text evidence="5">The sequence shown here is derived from an EMBL/GenBank/DDBJ whole genome shotgun (WGS) entry which is preliminary data.</text>
</comment>
<dbReference type="PROSITE" id="PS50002">
    <property type="entry name" value="SH3"/>
    <property type="match status" value="1"/>
</dbReference>
<dbReference type="InterPro" id="IPR036028">
    <property type="entry name" value="SH3-like_dom_sf"/>
</dbReference>
<proteinExistence type="predicted"/>
<evidence type="ECO:0000313" key="5">
    <source>
        <dbReference type="EMBL" id="KAH6601042.1"/>
    </source>
</evidence>
<dbReference type="CDD" id="cd00174">
    <property type="entry name" value="SH3"/>
    <property type="match status" value="1"/>
</dbReference>
<evidence type="ECO:0000259" key="4">
    <source>
        <dbReference type="PROSITE" id="PS50002"/>
    </source>
</evidence>
<feature type="domain" description="SH3" evidence="4">
    <location>
        <begin position="490"/>
        <end position="549"/>
    </location>
</feature>
<reference evidence="5 6" key="1">
    <citation type="submission" date="2021-02" db="EMBL/GenBank/DDBJ databases">
        <title>Variation within the Batrachochytrium salamandrivorans European outbreak.</title>
        <authorList>
            <person name="Kelly M."/>
            <person name="Pasmans F."/>
            <person name="Shea T.P."/>
            <person name="Munoz J.F."/>
            <person name="Carranza S."/>
            <person name="Cuomo C.A."/>
            <person name="Martel A."/>
        </authorList>
    </citation>
    <scope>NUCLEOTIDE SEQUENCE [LARGE SCALE GENOMIC DNA]</scope>
    <source>
        <strain evidence="5 6">AMFP18/2</strain>
    </source>
</reference>
<gene>
    <name evidence="5" type="ORF">BASA50_001870</name>
</gene>
<dbReference type="SMART" id="SM00326">
    <property type="entry name" value="SH3"/>
    <property type="match status" value="1"/>
</dbReference>
<keyword evidence="3" id="KW-0812">Transmembrane</keyword>
<dbReference type="EMBL" id="JAFCIX010000021">
    <property type="protein sequence ID" value="KAH6601042.1"/>
    <property type="molecule type" value="Genomic_DNA"/>
</dbReference>
<keyword evidence="3" id="KW-1133">Transmembrane helix</keyword>
<dbReference type="SUPFAM" id="SSF50044">
    <property type="entry name" value="SH3-domain"/>
    <property type="match status" value="1"/>
</dbReference>
<dbReference type="Pfam" id="PF00018">
    <property type="entry name" value="SH3_1"/>
    <property type="match status" value="1"/>
</dbReference>
<name>A0ABQ8FQQ0_9FUNG</name>
<dbReference type="InterPro" id="IPR001452">
    <property type="entry name" value="SH3_domain"/>
</dbReference>
<dbReference type="Proteomes" id="UP001648503">
    <property type="component" value="Unassembled WGS sequence"/>
</dbReference>
<dbReference type="Gene3D" id="2.30.30.40">
    <property type="entry name" value="SH3 Domains"/>
    <property type="match status" value="1"/>
</dbReference>
<evidence type="ECO:0000256" key="3">
    <source>
        <dbReference type="SAM" id="Phobius"/>
    </source>
</evidence>
<protein>
    <recommendedName>
        <fullName evidence="4">SH3 domain-containing protein</fullName>
    </recommendedName>
</protein>
<feature type="transmembrane region" description="Helical" evidence="3">
    <location>
        <begin position="318"/>
        <end position="344"/>
    </location>
</feature>
<evidence type="ECO:0000256" key="1">
    <source>
        <dbReference type="ARBA" id="ARBA00022443"/>
    </source>
</evidence>
<sequence>MAQRGTPPKTHADCIPIATSNACNAWIGQGSSSSNEAFKVLASTAIDNSASGFDSAMNGLSPLVEAFAPLDCPGLIQLLHSRGDAAATTATTQASPQLSLRYPASFVCYSTLANSAAVCGSNQATSTAPDTTAITTTITSSGGTSGSAGPAVPPLCIASCSYFVQTLQTLISTAATCNTAAPLATLQARALIVQGFHATCLRAADLSLSSGNNSGSSSSGGGGKDSSRASGTPACISAVAQESQNCGFGNSDSGVQSALSWCKITKPDDPCCAATLAVLPTSTVLSNTTVLRNTTILSNTTVISPLPMANQSPSQSSLYIAVGCSIAGIALAALVFFCCALPFWKRRRSIKHIDNSQQPPSPIYPSLSDVKDLELIKSSMPQLDREKTVTSISIPVLSDFQLPDSSLPMASDLSPTLPLPKRSSGFDLFTAWSGTSSAETALAENRKRESTLTTSSLRTDSRLATQVPVPIQLERTTSHLPDLLAPKREGTFYATHVLQSYQSEQPDELNIQVGDLVHVVRVFEDGWGKGRNATTGETGIFPVVCLAVL</sequence>
<accession>A0ABQ8FQQ0</accession>
<keyword evidence="1 2" id="KW-0728">SH3 domain</keyword>
<keyword evidence="6" id="KW-1185">Reference proteome</keyword>
<evidence type="ECO:0000256" key="2">
    <source>
        <dbReference type="PROSITE-ProRule" id="PRU00192"/>
    </source>
</evidence>